<evidence type="ECO:0000256" key="1">
    <source>
        <dbReference type="ARBA" id="ARBA00004141"/>
    </source>
</evidence>
<dbReference type="GO" id="GO:0051301">
    <property type="term" value="P:cell division"/>
    <property type="evidence" value="ECO:0007669"/>
    <property type="project" value="InterPro"/>
</dbReference>
<feature type="transmembrane region" description="Helical" evidence="13">
    <location>
        <begin position="193"/>
        <end position="226"/>
    </location>
</feature>
<dbReference type="EMBL" id="SMAD01000001">
    <property type="protein sequence ID" value="TCS90278.1"/>
    <property type="molecule type" value="Genomic_DNA"/>
</dbReference>
<comment type="caution">
    <text evidence="14">The sequence shown here is derived from an EMBL/GenBank/DDBJ whole genome shotgun (WGS) entry which is preliminary data.</text>
</comment>
<proteinExistence type="predicted"/>
<feature type="transmembrane region" description="Helical" evidence="13">
    <location>
        <begin position="87"/>
        <end position="112"/>
    </location>
</feature>
<dbReference type="AlphaFoldDB" id="A0A4R3KXS3"/>
<evidence type="ECO:0000256" key="4">
    <source>
        <dbReference type="ARBA" id="ARBA00022679"/>
    </source>
</evidence>
<keyword evidence="5 13" id="KW-0812">Transmembrane</keyword>
<evidence type="ECO:0000256" key="3">
    <source>
        <dbReference type="ARBA" id="ARBA00022676"/>
    </source>
</evidence>
<comment type="subcellular location">
    <subcellularLocation>
        <location evidence="1">Membrane</location>
        <topology evidence="1">Multi-pass membrane protein</topology>
    </subcellularLocation>
</comment>
<evidence type="ECO:0000256" key="6">
    <source>
        <dbReference type="ARBA" id="ARBA00022960"/>
    </source>
</evidence>
<feature type="transmembrane region" description="Helical" evidence="13">
    <location>
        <begin position="363"/>
        <end position="390"/>
    </location>
</feature>
<dbReference type="NCBIfam" id="TIGR02210">
    <property type="entry name" value="rodA_shape"/>
    <property type="match status" value="1"/>
</dbReference>
<evidence type="ECO:0000256" key="8">
    <source>
        <dbReference type="ARBA" id="ARBA00022989"/>
    </source>
</evidence>
<keyword evidence="15" id="KW-1185">Reference proteome</keyword>
<evidence type="ECO:0000256" key="12">
    <source>
        <dbReference type="ARBA" id="ARBA00033270"/>
    </source>
</evidence>
<dbReference type="NCBIfam" id="NF037961">
    <property type="entry name" value="RodA_shape"/>
    <property type="match status" value="1"/>
</dbReference>
<keyword evidence="6" id="KW-0133">Cell shape</keyword>
<dbReference type="GO" id="GO:0008360">
    <property type="term" value="P:regulation of cell shape"/>
    <property type="evidence" value="ECO:0007669"/>
    <property type="project" value="UniProtKB-KW"/>
</dbReference>
<dbReference type="PROSITE" id="PS00428">
    <property type="entry name" value="FTSW_RODA_SPOVE"/>
    <property type="match status" value="1"/>
</dbReference>
<evidence type="ECO:0000256" key="5">
    <source>
        <dbReference type="ARBA" id="ARBA00022692"/>
    </source>
</evidence>
<feature type="transmembrane region" description="Helical" evidence="13">
    <location>
        <begin position="238"/>
        <end position="258"/>
    </location>
</feature>
<dbReference type="GO" id="GO:0015648">
    <property type="term" value="F:lipid-linked peptidoglycan transporter activity"/>
    <property type="evidence" value="ECO:0007669"/>
    <property type="project" value="TreeGrafter"/>
</dbReference>
<evidence type="ECO:0000256" key="7">
    <source>
        <dbReference type="ARBA" id="ARBA00022984"/>
    </source>
</evidence>
<keyword evidence="3" id="KW-0328">Glycosyltransferase</keyword>
<dbReference type="Pfam" id="PF01098">
    <property type="entry name" value="FTSW_RODA_SPOVE"/>
    <property type="match status" value="2"/>
</dbReference>
<sequence length="426" mass="47511">MYPGSQQQKHRSVFHNVDWLTIFLYLCLILIGWVNIYAAVYDVEHQSILDLSRNYGKQLLWILSSFVLITIILLLDSKFFSTFAFGFYGLTIMLLLLVLVIGTTVGGNQAWIAIGDFRLQPSEFAKVATALALARFLSGNNIRMQDTNTKFMSFAIIAIPVILILLQKDAGSALTFTAFILVLYREGLPSPILVIGATLVALFILALIIKPVYLALILLAGGGFLIYKLRKRRKLITVLSMGLFISVAFVFTTNYLFYRVLQPHQRSRIEVLLKDDVDLRGVGYNLNQSKIAIGSGRLLGKGFLKGTQTKYNFVPEQSTDFIFCTIGEEWGFLGSTLVIGLYVALLLRIVHVAERQRASFTRIYGYGVASIIFFHLVINIGMTIGLVPVIGIPLPLLSYGGSSLWGFTILLFILIKLDANRMGAIR</sequence>
<organism evidence="14 15">
    <name type="scientific">Anseongella ginsenosidimutans</name>
    <dbReference type="NCBI Taxonomy" id="496056"/>
    <lineage>
        <taxon>Bacteria</taxon>
        <taxon>Pseudomonadati</taxon>
        <taxon>Bacteroidota</taxon>
        <taxon>Sphingobacteriia</taxon>
        <taxon>Sphingobacteriales</taxon>
        <taxon>Sphingobacteriaceae</taxon>
        <taxon>Anseongella</taxon>
    </lineage>
</organism>
<dbReference type="OrthoDB" id="9768187at2"/>
<evidence type="ECO:0000313" key="14">
    <source>
        <dbReference type="EMBL" id="TCS90278.1"/>
    </source>
</evidence>
<evidence type="ECO:0000256" key="10">
    <source>
        <dbReference type="ARBA" id="ARBA00023316"/>
    </source>
</evidence>
<feature type="transmembrane region" description="Helical" evidence="13">
    <location>
        <begin position="396"/>
        <end position="417"/>
    </location>
</feature>
<dbReference type="Proteomes" id="UP000295807">
    <property type="component" value="Unassembled WGS sequence"/>
</dbReference>
<keyword evidence="7" id="KW-0573">Peptidoglycan synthesis</keyword>
<feature type="transmembrane region" description="Helical" evidence="13">
    <location>
        <begin position="330"/>
        <end position="351"/>
    </location>
</feature>
<dbReference type="PANTHER" id="PTHR30474">
    <property type="entry name" value="CELL CYCLE PROTEIN"/>
    <property type="match status" value="1"/>
</dbReference>
<evidence type="ECO:0000256" key="9">
    <source>
        <dbReference type="ARBA" id="ARBA00023136"/>
    </source>
</evidence>
<feature type="transmembrane region" description="Helical" evidence="13">
    <location>
        <begin position="154"/>
        <end position="181"/>
    </location>
</feature>
<dbReference type="GO" id="GO:0016757">
    <property type="term" value="F:glycosyltransferase activity"/>
    <property type="evidence" value="ECO:0007669"/>
    <property type="project" value="UniProtKB-KW"/>
</dbReference>
<dbReference type="GO" id="GO:0005886">
    <property type="term" value="C:plasma membrane"/>
    <property type="evidence" value="ECO:0007669"/>
    <property type="project" value="TreeGrafter"/>
</dbReference>
<dbReference type="InterPro" id="IPR011923">
    <property type="entry name" value="RodA/MrdB"/>
</dbReference>
<dbReference type="PANTHER" id="PTHR30474:SF1">
    <property type="entry name" value="PEPTIDOGLYCAN GLYCOSYLTRANSFERASE MRDB"/>
    <property type="match status" value="1"/>
</dbReference>
<keyword evidence="9 13" id="KW-0472">Membrane</keyword>
<keyword evidence="2" id="KW-1003">Cell membrane</keyword>
<accession>A0A4R3KXS3</accession>
<dbReference type="RefSeq" id="WP_132127719.1">
    <property type="nucleotide sequence ID" value="NZ_CP042432.1"/>
</dbReference>
<keyword evidence="8 13" id="KW-1133">Transmembrane helix</keyword>
<keyword evidence="10" id="KW-0961">Cell wall biogenesis/degradation</keyword>
<gene>
    <name evidence="14" type="ORF">EDD80_101478</name>
</gene>
<dbReference type="InterPro" id="IPR001182">
    <property type="entry name" value="FtsW/RodA"/>
</dbReference>
<evidence type="ECO:0000313" key="15">
    <source>
        <dbReference type="Proteomes" id="UP000295807"/>
    </source>
</evidence>
<name>A0A4R3KXS3_9SPHI</name>
<dbReference type="GO" id="GO:0032153">
    <property type="term" value="C:cell division site"/>
    <property type="evidence" value="ECO:0007669"/>
    <property type="project" value="TreeGrafter"/>
</dbReference>
<evidence type="ECO:0000256" key="11">
    <source>
        <dbReference type="ARBA" id="ARBA00032370"/>
    </source>
</evidence>
<dbReference type="GO" id="GO:0071555">
    <property type="term" value="P:cell wall organization"/>
    <property type="evidence" value="ECO:0007669"/>
    <property type="project" value="UniProtKB-KW"/>
</dbReference>
<keyword evidence="4" id="KW-0808">Transferase</keyword>
<protein>
    <recommendedName>
        <fullName evidence="12">Cell wall polymerase</fullName>
    </recommendedName>
    <alternativeName>
        <fullName evidence="11">Peptidoglycan polymerase</fullName>
    </alternativeName>
</protein>
<evidence type="ECO:0000256" key="2">
    <source>
        <dbReference type="ARBA" id="ARBA00022475"/>
    </source>
</evidence>
<feature type="transmembrane region" description="Helical" evidence="13">
    <location>
        <begin position="58"/>
        <end position="75"/>
    </location>
</feature>
<dbReference type="InterPro" id="IPR018365">
    <property type="entry name" value="Cell_cycle_FtsW-rel_CS"/>
</dbReference>
<feature type="transmembrane region" description="Helical" evidence="13">
    <location>
        <begin position="20"/>
        <end position="38"/>
    </location>
</feature>
<dbReference type="GO" id="GO:0009252">
    <property type="term" value="P:peptidoglycan biosynthetic process"/>
    <property type="evidence" value="ECO:0007669"/>
    <property type="project" value="UniProtKB-KW"/>
</dbReference>
<reference evidence="14 15" key="1">
    <citation type="submission" date="2019-03" db="EMBL/GenBank/DDBJ databases">
        <title>Genomic Encyclopedia of Type Strains, Phase IV (KMG-IV): sequencing the most valuable type-strain genomes for metagenomic binning, comparative biology and taxonomic classification.</title>
        <authorList>
            <person name="Goeker M."/>
        </authorList>
    </citation>
    <scope>NUCLEOTIDE SEQUENCE [LARGE SCALE GENOMIC DNA]</scope>
    <source>
        <strain evidence="14 15">DSM 21100</strain>
    </source>
</reference>
<evidence type="ECO:0000256" key="13">
    <source>
        <dbReference type="SAM" id="Phobius"/>
    </source>
</evidence>